<dbReference type="InterPro" id="IPR041367">
    <property type="entry name" value="Znf-CCCH_4"/>
</dbReference>
<evidence type="ECO:0000259" key="5">
    <source>
        <dbReference type="PROSITE" id="PS50103"/>
    </source>
</evidence>
<comment type="caution">
    <text evidence="6">The sequence shown here is derived from an EMBL/GenBank/DDBJ whole genome shotgun (WGS) entry which is preliminary data.</text>
</comment>
<gene>
    <name evidence="6" type="ORF">PROFUN_03211</name>
</gene>
<dbReference type="PROSITE" id="PS50103">
    <property type="entry name" value="ZF_C3H1"/>
    <property type="match status" value="1"/>
</dbReference>
<dbReference type="Pfam" id="PF18044">
    <property type="entry name" value="zf-CCCH_4"/>
    <property type="match status" value="1"/>
</dbReference>
<protein>
    <recommendedName>
        <fullName evidence="5">C3H1-type domain-containing protein</fullName>
    </recommendedName>
</protein>
<dbReference type="Gene3D" id="1.20.120.1350">
    <property type="entry name" value="Pneumovirus matrix protein 2 (M2), zinc-binding domain"/>
    <property type="match status" value="1"/>
</dbReference>
<dbReference type="InterPro" id="IPR036855">
    <property type="entry name" value="Znf_CCCH_sf"/>
</dbReference>
<dbReference type="InterPro" id="IPR000571">
    <property type="entry name" value="Znf_CCCH"/>
</dbReference>
<dbReference type="SUPFAM" id="SSF90229">
    <property type="entry name" value="CCCH zinc finger"/>
    <property type="match status" value="1"/>
</dbReference>
<dbReference type="EMBL" id="MDYQ01000010">
    <property type="protein sequence ID" value="PRP88494.1"/>
    <property type="molecule type" value="Genomic_DNA"/>
</dbReference>
<organism evidence="6 7">
    <name type="scientific">Planoprotostelium fungivorum</name>
    <dbReference type="NCBI Taxonomy" id="1890364"/>
    <lineage>
        <taxon>Eukaryota</taxon>
        <taxon>Amoebozoa</taxon>
        <taxon>Evosea</taxon>
        <taxon>Variosea</taxon>
        <taxon>Cavosteliida</taxon>
        <taxon>Cavosteliaceae</taxon>
        <taxon>Planoprotostelium</taxon>
    </lineage>
</organism>
<proteinExistence type="predicted"/>
<evidence type="ECO:0000256" key="1">
    <source>
        <dbReference type="ARBA" id="ARBA00022723"/>
    </source>
</evidence>
<feature type="domain" description="C3H1-type" evidence="5">
    <location>
        <begin position="16"/>
        <end position="43"/>
    </location>
</feature>
<evidence type="ECO:0000256" key="4">
    <source>
        <dbReference type="PROSITE-ProRule" id="PRU00723"/>
    </source>
</evidence>
<dbReference type="Proteomes" id="UP000241769">
    <property type="component" value="Unassembled WGS sequence"/>
</dbReference>
<evidence type="ECO:0000313" key="7">
    <source>
        <dbReference type="Proteomes" id="UP000241769"/>
    </source>
</evidence>
<dbReference type="GO" id="GO:0008270">
    <property type="term" value="F:zinc ion binding"/>
    <property type="evidence" value="ECO:0007669"/>
    <property type="project" value="UniProtKB-KW"/>
</dbReference>
<keyword evidence="1 4" id="KW-0479">Metal-binding</keyword>
<evidence type="ECO:0000256" key="2">
    <source>
        <dbReference type="ARBA" id="ARBA00022771"/>
    </source>
</evidence>
<dbReference type="InParanoid" id="A0A2P6NWZ9"/>
<dbReference type="OrthoDB" id="336321at2759"/>
<sequence>MSIRWEHRCIRGCILTDSRKPCSFFPSGKCRSGDNCRFEHDTSLVKNKNVIRVKEARLEDYDGSVDDVSNGAFIIGPKDVIERCSKMVNERMEDNFTECASQLRVIAERCSPDNYKASIKYRGITRREALARYMKDLSIETKVLDETEHATTFGIALGQSMKKFTETLSDDIKSDALRRVKAANAAIFGQIPHWKKWSMGEKKLENFSSFPCNDNAEKIVEKFREALRDKDIFKDWYYLVGCEPDSIKSVLRAGWDENHQWKVRRVNEPPADLSLFSGKSRGLNIPKEIAVQELREELRLDLSQAIDHKTQRERASQCGLAPLILQEIVEREGKKKETQRIFLIILTEEDIVEREESDPLAEQLNSMGLKGEK</sequence>
<reference evidence="6 7" key="1">
    <citation type="journal article" date="2018" name="Genome Biol. Evol.">
        <title>Multiple Roots of Fruiting Body Formation in Amoebozoa.</title>
        <authorList>
            <person name="Hillmann F."/>
            <person name="Forbes G."/>
            <person name="Novohradska S."/>
            <person name="Ferling I."/>
            <person name="Riege K."/>
            <person name="Groth M."/>
            <person name="Westermann M."/>
            <person name="Marz M."/>
            <person name="Spaller T."/>
            <person name="Winckler T."/>
            <person name="Schaap P."/>
            <person name="Glockner G."/>
        </authorList>
    </citation>
    <scope>NUCLEOTIDE SEQUENCE [LARGE SCALE GENOMIC DNA]</scope>
    <source>
        <strain evidence="6 7">Jena</strain>
    </source>
</reference>
<keyword evidence="2 4" id="KW-0863">Zinc-finger</keyword>
<dbReference type="AlphaFoldDB" id="A0A2P6NWZ9"/>
<evidence type="ECO:0000313" key="6">
    <source>
        <dbReference type="EMBL" id="PRP88494.1"/>
    </source>
</evidence>
<keyword evidence="3 4" id="KW-0862">Zinc</keyword>
<evidence type="ECO:0000256" key="3">
    <source>
        <dbReference type="ARBA" id="ARBA00022833"/>
    </source>
</evidence>
<feature type="zinc finger region" description="C3H1-type" evidence="4">
    <location>
        <begin position="16"/>
        <end position="43"/>
    </location>
</feature>
<name>A0A2P6NWZ9_9EUKA</name>
<keyword evidence="7" id="KW-1185">Reference proteome</keyword>
<accession>A0A2P6NWZ9</accession>